<dbReference type="PANTHER" id="PTHR21708:SF26">
    <property type="entry name" value="2-DEHYDROPANTOATE 2-REDUCTASE"/>
    <property type="match status" value="1"/>
</dbReference>
<dbReference type="NCBIfam" id="NF005091">
    <property type="entry name" value="PRK06522.2-2"/>
    <property type="match status" value="1"/>
</dbReference>
<keyword evidence="5 10" id="KW-0566">Pantothenate biosynthesis</keyword>
<dbReference type="InterPro" id="IPR013328">
    <property type="entry name" value="6PGD_dom2"/>
</dbReference>
<dbReference type="PANTHER" id="PTHR21708">
    <property type="entry name" value="PROBABLE 2-DEHYDROPANTOATE 2-REDUCTASE"/>
    <property type="match status" value="1"/>
</dbReference>
<dbReference type="InterPro" id="IPR003710">
    <property type="entry name" value="ApbA"/>
</dbReference>
<evidence type="ECO:0000313" key="13">
    <source>
        <dbReference type="EMBL" id="MDV3457320.1"/>
    </source>
</evidence>
<dbReference type="SUPFAM" id="SSF51735">
    <property type="entry name" value="NAD(P)-binding Rossmann-fold domains"/>
    <property type="match status" value="1"/>
</dbReference>
<dbReference type="Gene3D" id="1.10.1040.10">
    <property type="entry name" value="N-(1-d-carboxylethyl)-l-norvaline Dehydrogenase, domain 2"/>
    <property type="match status" value="1"/>
</dbReference>
<accession>A0ABU3Y7C3</accession>
<dbReference type="EMBL" id="JAWJEJ010000001">
    <property type="protein sequence ID" value="MDV3457320.1"/>
    <property type="molecule type" value="Genomic_DNA"/>
</dbReference>
<dbReference type="InterPro" id="IPR008927">
    <property type="entry name" value="6-PGluconate_DH-like_C_sf"/>
</dbReference>
<organism evidence="13 14">
    <name type="scientific">Sphingomonas agrestis</name>
    <dbReference type="NCBI Taxonomy" id="3080540"/>
    <lineage>
        <taxon>Bacteria</taxon>
        <taxon>Pseudomonadati</taxon>
        <taxon>Pseudomonadota</taxon>
        <taxon>Alphaproteobacteria</taxon>
        <taxon>Sphingomonadales</taxon>
        <taxon>Sphingomonadaceae</taxon>
        <taxon>Sphingomonas</taxon>
    </lineage>
</organism>
<evidence type="ECO:0000256" key="8">
    <source>
        <dbReference type="ARBA" id="ARBA00032024"/>
    </source>
</evidence>
<evidence type="ECO:0000256" key="1">
    <source>
        <dbReference type="ARBA" id="ARBA00004994"/>
    </source>
</evidence>
<evidence type="ECO:0000256" key="7">
    <source>
        <dbReference type="ARBA" id="ARBA00023002"/>
    </source>
</evidence>
<dbReference type="NCBIfam" id="TIGR00745">
    <property type="entry name" value="apbA_panE"/>
    <property type="match status" value="1"/>
</dbReference>
<evidence type="ECO:0000256" key="10">
    <source>
        <dbReference type="RuleBase" id="RU362068"/>
    </source>
</evidence>
<feature type="domain" description="Ketopantoate reductase C-terminal" evidence="12">
    <location>
        <begin position="172"/>
        <end position="292"/>
    </location>
</feature>
<dbReference type="Pfam" id="PF02558">
    <property type="entry name" value="ApbA"/>
    <property type="match status" value="1"/>
</dbReference>
<comment type="catalytic activity">
    <reaction evidence="9 10">
        <text>(R)-pantoate + NADP(+) = 2-dehydropantoate + NADPH + H(+)</text>
        <dbReference type="Rhea" id="RHEA:16233"/>
        <dbReference type="ChEBI" id="CHEBI:11561"/>
        <dbReference type="ChEBI" id="CHEBI:15378"/>
        <dbReference type="ChEBI" id="CHEBI:15980"/>
        <dbReference type="ChEBI" id="CHEBI:57783"/>
        <dbReference type="ChEBI" id="CHEBI:58349"/>
        <dbReference type="EC" id="1.1.1.169"/>
    </reaction>
</comment>
<evidence type="ECO:0000256" key="6">
    <source>
        <dbReference type="ARBA" id="ARBA00022857"/>
    </source>
</evidence>
<dbReference type="InterPro" id="IPR051402">
    <property type="entry name" value="KPR-Related"/>
</dbReference>
<keyword evidence="14" id="KW-1185">Reference proteome</keyword>
<evidence type="ECO:0000256" key="4">
    <source>
        <dbReference type="ARBA" id="ARBA00019465"/>
    </source>
</evidence>
<sequence>MATEPQDTGGRIAVIGAGAIGGTLAAWLAQTHAVTVCARTPLVDLEVETPERTIRATPAILTDPAQATPVDWVLATTKTYDCAAAAAWLPGLMGPDMRLAVIQNGVEQRERFPMVPPERTVPVIIDLPAERTAPGRIVQRRDGTILVPEGEACEAFVALFARTVIDAKTTPDFATAAWRKLAINCSGIVSAITRRAAEVANDEGVAEVMRGLVRECVAVGRAEGATLPDRLVDQVVEWTRKAHPDSVNSLHADFVAGRPMELDARNGVIVRLGAKHGIETPLNRAMAALLAASAK</sequence>
<evidence type="ECO:0000259" key="11">
    <source>
        <dbReference type="Pfam" id="PF02558"/>
    </source>
</evidence>
<dbReference type="EC" id="1.1.1.169" evidence="3 10"/>
<dbReference type="Proteomes" id="UP001273531">
    <property type="component" value="Unassembled WGS sequence"/>
</dbReference>
<keyword evidence="7 10" id="KW-0560">Oxidoreductase</keyword>
<keyword evidence="6 10" id="KW-0521">NADP</keyword>
<evidence type="ECO:0000256" key="3">
    <source>
        <dbReference type="ARBA" id="ARBA00013014"/>
    </source>
</evidence>
<comment type="pathway">
    <text evidence="1 10">Cofactor biosynthesis; (R)-pantothenate biosynthesis; (R)-pantoate from 3-methyl-2-oxobutanoate: step 2/2.</text>
</comment>
<gene>
    <name evidence="13" type="ORF">RZN05_10030</name>
</gene>
<comment type="caution">
    <text evidence="13">The sequence shown here is derived from an EMBL/GenBank/DDBJ whole genome shotgun (WGS) entry which is preliminary data.</text>
</comment>
<dbReference type="InterPro" id="IPR013332">
    <property type="entry name" value="KPR_N"/>
</dbReference>
<dbReference type="Pfam" id="PF08546">
    <property type="entry name" value="ApbA_C"/>
    <property type="match status" value="1"/>
</dbReference>
<comment type="function">
    <text evidence="10">Catalyzes the NADPH-dependent reduction of ketopantoate into pantoic acid.</text>
</comment>
<proteinExistence type="inferred from homology"/>
<evidence type="ECO:0000259" key="12">
    <source>
        <dbReference type="Pfam" id="PF08546"/>
    </source>
</evidence>
<dbReference type="GO" id="GO:0008677">
    <property type="term" value="F:2-dehydropantoate 2-reductase activity"/>
    <property type="evidence" value="ECO:0007669"/>
    <property type="project" value="UniProtKB-EC"/>
</dbReference>
<feature type="domain" description="Ketopantoate reductase N-terminal" evidence="11">
    <location>
        <begin position="12"/>
        <end position="149"/>
    </location>
</feature>
<dbReference type="RefSeq" id="WP_317226475.1">
    <property type="nucleotide sequence ID" value="NZ_JAWJEJ010000001.1"/>
</dbReference>
<dbReference type="SUPFAM" id="SSF48179">
    <property type="entry name" value="6-phosphogluconate dehydrogenase C-terminal domain-like"/>
    <property type="match status" value="1"/>
</dbReference>
<reference evidence="13 14" key="1">
    <citation type="submission" date="2023-10" db="EMBL/GenBank/DDBJ databases">
        <title>Sphingomonas sp. HF-S4 16S ribosomal RNA gene Genome sequencing and assembly.</title>
        <authorList>
            <person name="Lee H."/>
        </authorList>
    </citation>
    <scope>NUCLEOTIDE SEQUENCE [LARGE SCALE GENOMIC DNA]</scope>
    <source>
        <strain evidence="13 14">HF-S4</strain>
    </source>
</reference>
<evidence type="ECO:0000256" key="2">
    <source>
        <dbReference type="ARBA" id="ARBA00007870"/>
    </source>
</evidence>
<protein>
    <recommendedName>
        <fullName evidence="4 10">2-dehydropantoate 2-reductase</fullName>
        <ecNumber evidence="3 10">1.1.1.169</ecNumber>
    </recommendedName>
    <alternativeName>
        <fullName evidence="8 10">Ketopantoate reductase</fullName>
    </alternativeName>
</protein>
<evidence type="ECO:0000256" key="9">
    <source>
        <dbReference type="ARBA" id="ARBA00048793"/>
    </source>
</evidence>
<dbReference type="InterPro" id="IPR036291">
    <property type="entry name" value="NAD(P)-bd_dom_sf"/>
</dbReference>
<name>A0ABU3Y7C3_9SPHN</name>
<evidence type="ECO:0000313" key="14">
    <source>
        <dbReference type="Proteomes" id="UP001273531"/>
    </source>
</evidence>
<dbReference type="InterPro" id="IPR013752">
    <property type="entry name" value="KPA_reductase"/>
</dbReference>
<evidence type="ECO:0000256" key="5">
    <source>
        <dbReference type="ARBA" id="ARBA00022655"/>
    </source>
</evidence>
<dbReference type="Gene3D" id="3.40.50.720">
    <property type="entry name" value="NAD(P)-binding Rossmann-like Domain"/>
    <property type="match status" value="1"/>
</dbReference>
<comment type="similarity">
    <text evidence="2 10">Belongs to the ketopantoate reductase family.</text>
</comment>